<dbReference type="GO" id="GO:0005975">
    <property type="term" value="P:carbohydrate metabolic process"/>
    <property type="evidence" value="ECO:0007669"/>
    <property type="project" value="UniProtKB-ARBA"/>
</dbReference>
<dbReference type="InterPro" id="IPR015919">
    <property type="entry name" value="Cadherin-like_sf"/>
</dbReference>
<accession>A0A4Q2UM48</accession>
<evidence type="ECO:0000313" key="1">
    <source>
        <dbReference type="EMBL" id="RYC69822.1"/>
    </source>
</evidence>
<organism evidence="1 2">
    <name type="scientific">Spirosoma sordidisoli</name>
    <dbReference type="NCBI Taxonomy" id="2502893"/>
    <lineage>
        <taxon>Bacteria</taxon>
        <taxon>Pseudomonadati</taxon>
        <taxon>Bacteroidota</taxon>
        <taxon>Cytophagia</taxon>
        <taxon>Cytophagales</taxon>
        <taxon>Cytophagaceae</taxon>
        <taxon>Spirosoma</taxon>
    </lineage>
</organism>
<dbReference type="Gene3D" id="2.60.120.200">
    <property type="match status" value="1"/>
</dbReference>
<dbReference type="GO" id="GO:0016020">
    <property type="term" value="C:membrane"/>
    <property type="evidence" value="ECO:0007669"/>
    <property type="project" value="InterPro"/>
</dbReference>
<dbReference type="SUPFAM" id="SSF49313">
    <property type="entry name" value="Cadherin-like"/>
    <property type="match status" value="1"/>
</dbReference>
<comment type="caution">
    <text evidence="1">The sequence shown here is derived from an EMBL/GenBank/DDBJ whole genome shotgun (WGS) entry which is preliminary data.</text>
</comment>
<dbReference type="RefSeq" id="WP_129602160.1">
    <property type="nucleotide sequence ID" value="NZ_SBLB01000003.1"/>
</dbReference>
<dbReference type="Gene3D" id="2.60.40.10">
    <property type="entry name" value="Immunoglobulins"/>
    <property type="match status" value="1"/>
</dbReference>
<dbReference type="EMBL" id="SBLB01000003">
    <property type="protein sequence ID" value="RYC69822.1"/>
    <property type="molecule type" value="Genomic_DNA"/>
</dbReference>
<dbReference type="GO" id="GO:0016788">
    <property type="term" value="F:hydrolase activity, acting on ester bonds"/>
    <property type="evidence" value="ECO:0007669"/>
    <property type="project" value="UniProtKB-ARBA"/>
</dbReference>
<reference evidence="1 2" key="1">
    <citation type="submission" date="2019-01" db="EMBL/GenBank/DDBJ databases">
        <title>Spirosoma flava sp. nov., a propanil-degrading bacterium isolated from herbicide-contaminated soil.</title>
        <authorList>
            <person name="Zhang L."/>
            <person name="Jiang J.-D."/>
        </authorList>
    </citation>
    <scope>NUCLEOTIDE SEQUENCE [LARGE SCALE GENOMIC DNA]</scope>
    <source>
        <strain evidence="1 2">TY50</strain>
    </source>
</reference>
<proteinExistence type="predicted"/>
<evidence type="ECO:0008006" key="3">
    <source>
        <dbReference type="Google" id="ProtNLM"/>
    </source>
</evidence>
<dbReference type="InterPro" id="IPR013783">
    <property type="entry name" value="Ig-like_fold"/>
</dbReference>
<sequence length="965" mass="103460">MGGIRILGPLGDGWEYSLDGVTWQTEPLFTAQLNGEPFVPGQEYLIEIRNVGEAKRGRRFVTMPRAGDTLDEVASRDGYTDADIELAGSVVFSGLEPASAPELRLVVFNPQTKTLEVLGAAGFNGLLGQLIAAADAATIQALCAKLTAQGCGSGTDPDPDPVSVLVFGNHYVDIDQALAGDGGTTTPVPVLVFGTHFVDAFVYVDLPTDPDPDPDPDPIGPPLLAGGYRGSHETNTCYLVTGWLSRDSDRNAAQSVDIYLGDTKQATVSTTKPRPDVATALGQTGSFNQYGFEWTIPAEFRTGVALTITVRVAGTATALTYSPKTTDACPTEQPGGAPPILHNPIADILISDNDAHEYTLPVDYFLNATSMNVYRIIDQNTNAVLPNGLSYDPATRKLTVASTFVDTIAIRVVGSNAYGSTPDDVLITLNRPGADTRKRVLVVGSSSAVGNSAPGNNGAMQQLATALSATHSFVNRAVGGSYSSQWINRIDQDLQEVNPHYVIVWLTLGNEWSNALQGDVVGYDTFTFNYGQLVNKIRAVGAIPIMIDSLTRPGLSPAQYSLVKQEWAQINTLPAYVLGVGALGDDGTGGYLPAINADNIHWNDLGHQQAVKTMPREYLQVSAMMPALNRSTEAGRMVTVSEGIPFKLTRPMASFTTAFELRFDSEQATLFRSLFSQHSIDNDQPGVRLRIAQADRRLELIYATGTLLASTQTPLSIGTWHRIVVRYNAIAGVASLFVNEVAIGSGTLTAGIEVPFLSWGGRTNGTPSTAQGYAFRNIQVWQTTLSDGQISNLPNAMPRQALIVYSPIDDNLGTGGGFLTNQTALPGIQLEAAPNLSERYVPAATPPGITSVAIWRTPDDTPMFLVRSASTSGNLGMEGWWSSLGLWLPVGYSGESNIIDERPDGFENFQYQYEYGASAGDYLTALNGTTTFRLRKADTTTNLLEFQFTAPNLAIGEVRVIYTAP</sequence>
<keyword evidence="2" id="KW-1185">Reference proteome</keyword>
<dbReference type="AlphaFoldDB" id="A0A4Q2UM48"/>
<dbReference type="GO" id="GO:0004553">
    <property type="term" value="F:hydrolase activity, hydrolyzing O-glycosyl compounds"/>
    <property type="evidence" value="ECO:0007669"/>
    <property type="project" value="UniProtKB-ARBA"/>
</dbReference>
<dbReference type="Gene3D" id="3.40.50.1110">
    <property type="entry name" value="SGNH hydrolase"/>
    <property type="match status" value="1"/>
</dbReference>
<name>A0A4Q2UM48_9BACT</name>
<dbReference type="InterPro" id="IPR036514">
    <property type="entry name" value="SGNH_hydro_sf"/>
</dbReference>
<dbReference type="SUPFAM" id="SSF52266">
    <property type="entry name" value="SGNH hydrolase"/>
    <property type="match status" value="1"/>
</dbReference>
<evidence type="ECO:0000313" key="2">
    <source>
        <dbReference type="Proteomes" id="UP000290407"/>
    </source>
</evidence>
<protein>
    <recommendedName>
        <fullName evidence="3">SGNH/GDSL hydrolase family protein</fullName>
    </recommendedName>
</protein>
<gene>
    <name evidence="1" type="ORF">EQG79_14610</name>
</gene>
<dbReference type="InterPro" id="IPR013320">
    <property type="entry name" value="ConA-like_dom_sf"/>
</dbReference>
<dbReference type="Proteomes" id="UP000290407">
    <property type="component" value="Unassembled WGS sequence"/>
</dbReference>
<dbReference type="SUPFAM" id="SSF49899">
    <property type="entry name" value="Concanavalin A-like lectins/glucanases"/>
    <property type="match status" value="1"/>
</dbReference>
<dbReference type="CDD" id="cd00229">
    <property type="entry name" value="SGNH_hydrolase"/>
    <property type="match status" value="1"/>
</dbReference>
<dbReference type="GO" id="GO:0005509">
    <property type="term" value="F:calcium ion binding"/>
    <property type="evidence" value="ECO:0007669"/>
    <property type="project" value="InterPro"/>
</dbReference>